<evidence type="ECO:0000313" key="2">
    <source>
        <dbReference type="Proteomes" id="UP000321933"/>
    </source>
</evidence>
<evidence type="ECO:0000313" key="1">
    <source>
        <dbReference type="EMBL" id="TXS94458.1"/>
    </source>
</evidence>
<organism evidence="1 2">
    <name type="scientific">Parahaliea aestuarii</name>
    <dbReference type="NCBI Taxonomy" id="1852021"/>
    <lineage>
        <taxon>Bacteria</taxon>
        <taxon>Pseudomonadati</taxon>
        <taxon>Pseudomonadota</taxon>
        <taxon>Gammaproteobacteria</taxon>
        <taxon>Cellvibrionales</taxon>
        <taxon>Halieaceae</taxon>
        <taxon>Parahaliea</taxon>
    </lineage>
</organism>
<gene>
    <name evidence="1" type="ORF">FVW59_00630</name>
</gene>
<protein>
    <recommendedName>
        <fullName evidence="3">DUF1214 domain-containing protein</fullName>
    </recommendedName>
</protein>
<dbReference type="RefSeq" id="WP_148062314.1">
    <property type="nucleotide sequence ID" value="NZ_VRYZ01000001.1"/>
</dbReference>
<dbReference type="EMBL" id="VRYZ01000001">
    <property type="protein sequence ID" value="TXS94458.1"/>
    <property type="molecule type" value="Genomic_DNA"/>
</dbReference>
<sequence length="458" mass="51287">MTTEQAREELKAAWDDLIENLQAARNAIDDPACFPPPASDRNLAEGYRYLSGFIHHAVERAFHEDPDFPAFRNALSVYNKSTIDNADAIYFYAPLDGRKHYRVTARLPDWRHWRGEARAVDGPLAPQYLIFEVAAGPMAGDTGDLRELMPGGRTGFGTLDTSQLEVGPDGVLELHLGPERPAGYEGNFICTRKPPSKQAPEAGERYATTISGRQLFYDWEREEPLHLSIACLDSEGSHPPALNSAHTAGQLRKLGAIVRGQMHFWLAFYDRILNCNGSHEGDGRYFMPVNAYNRPNAASGDTGGGMSTNIYAGGIFDLAEDEALFIEARFHGEPVYTSMHLGNLWGESPDYANHQSSLNAFQMHMGADGVQRWVVAHRDPGVPNWVDTTGLPRGYLSHRWAYSTLPPEDQWPTIAARVVPFDAIRDCFPPDTPPMTPEQRRRDIAVRQRHVQKRFRVF</sequence>
<accession>A0A5C9A125</accession>
<dbReference type="AlphaFoldDB" id="A0A5C9A125"/>
<proteinExistence type="predicted"/>
<keyword evidence="2" id="KW-1185">Reference proteome</keyword>
<dbReference type="Proteomes" id="UP000321933">
    <property type="component" value="Unassembled WGS sequence"/>
</dbReference>
<reference evidence="1 2" key="1">
    <citation type="submission" date="2019-08" db="EMBL/GenBank/DDBJ databases">
        <title>Parahaliea maris sp. nov., isolated from the surface seawater.</title>
        <authorList>
            <person name="Liu Y."/>
        </authorList>
    </citation>
    <scope>NUCLEOTIDE SEQUENCE [LARGE SCALE GENOMIC DNA]</scope>
    <source>
        <strain evidence="1 2">S2-26</strain>
    </source>
</reference>
<evidence type="ECO:0008006" key="3">
    <source>
        <dbReference type="Google" id="ProtNLM"/>
    </source>
</evidence>
<comment type="caution">
    <text evidence="1">The sequence shown here is derived from an EMBL/GenBank/DDBJ whole genome shotgun (WGS) entry which is preliminary data.</text>
</comment>
<name>A0A5C9A125_9GAMM</name>
<dbReference type="OrthoDB" id="7053758at2"/>